<dbReference type="AlphaFoldDB" id="A0A2T0WKT9"/>
<gene>
    <name evidence="2" type="ORF">CLV74_11046</name>
</gene>
<evidence type="ECO:0008006" key="4">
    <source>
        <dbReference type="Google" id="ProtNLM"/>
    </source>
</evidence>
<dbReference type="Gene3D" id="3.40.50.12500">
    <property type="match status" value="1"/>
</dbReference>
<keyword evidence="3" id="KW-1185">Reference proteome</keyword>
<dbReference type="InterPro" id="IPR053714">
    <property type="entry name" value="Iso_Racemase_Enz_sf"/>
</dbReference>
<dbReference type="OrthoDB" id="978447at2"/>
<dbReference type="EMBL" id="PVTQ01000010">
    <property type="protein sequence ID" value="PRY87272.1"/>
    <property type="molecule type" value="Genomic_DNA"/>
</dbReference>
<reference evidence="2 3" key="1">
    <citation type="submission" date="2018-03" db="EMBL/GenBank/DDBJ databases">
        <title>Genomic Encyclopedia of Archaeal and Bacterial Type Strains, Phase II (KMG-II): from individual species to whole genera.</title>
        <authorList>
            <person name="Goeker M."/>
        </authorList>
    </citation>
    <scope>NUCLEOTIDE SEQUENCE [LARGE SCALE GENOMIC DNA]</scope>
    <source>
        <strain evidence="2 3">DSM 100212</strain>
    </source>
</reference>
<evidence type="ECO:0000313" key="2">
    <source>
        <dbReference type="EMBL" id="PRY87272.1"/>
    </source>
</evidence>
<organism evidence="2 3">
    <name type="scientific">Donghicola tyrosinivorans</name>
    <dbReference type="NCBI Taxonomy" id="1652492"/>
    <lineage>
        <taxon>Bacteria</taxon>
        <taxon>Pseudomonadati</taxon>
        <taxon>Pseudomonadota</taxon>
        <taxon>Alphaproteobacteria</taxon>
        <taxon>Rhodobacterales</taxon>
        <taxon>Roseobacteraceae</taxon>
        <taxon>Donghicola</taxon>
    </lineage>
</organism>
<proteinExistence type="inferred from homology"/>
<protein>
    <recommendedName>
        <fullName evidence="4">Arylsulfatase</fullName>
    </recommendedName>
</protein>
<name>A0A2T0WKT9_9RHOB</name>
<dbReference type="InterPro" id="IPR015942">
    <property type="entry name" value="Asp/Glu/hydantoin_racemase"/>
</dbReference>
<dbReference type="Proteomes" id="UP000238392">
    <property type="component" value="Unassembled WGS sequence"/>
</dbReference>
<evidence type="ECO:0000313" key="3">
    <source>
        <dbReference type="Proteomes" id="UP000238392"/>
    </source>
</evidence>
<dbReference type="RefSeq" id="WP_146134964.1">
    <property type="nucleotide sequence ID" value="NZ_PVTQ01000010.1"/>
</dbReference>
<comment type="similarity">
    <text evidence="1">Belongs to the HyuE racemase family.</text>
</comment>
<accession>A0A2T0WKT9</accession>
<dbReference type="GO" id="GO:0047661">
    <property type="term" value="F:amino-acid racemase activity"/>
    <property type="evidence" value="ECO:0007669"/>
    <property type="project" value="InterPro"/>
</dbReference>
<comment type="caution">
    <text evidence="2">The sequence shown here is derived from an EMBL/GenBank/DDBJ whole genome shotgun (WGS) entry which is preliminary data.</text>
</comment>
<dbReference type="Pfam" id="PF01177">
    <property type="entry name" value="Asp_Glu_race"/>
    <property type="match status" value="1"/>
</dbReference>
<sequence length="213" mass="22709">MRIVLIHATRVAIEPVERAFAFLWPQVQTVSLLDEGLSSDLASGRATREVLDQRINALADYAMGMAPDAILFTCSSFGSGIEEAAARLPVPVLKPNEAMFDEAIRAGGKVVMLYTFGPAAEGMAREYHDACGQDLPCVHVSGALEALKAGDAATHDRLLATAVQDIDADTLMLAHFSMAGAADGLRGLTDARILTSPDAAVRRLQELLKDKTC</sequence>
<evidence type="ECO:0000256" key="1">
    <source>
        <dbReference type="ARBA" id="ARBA00038414"/>
    </source>
</evidence>